<dbReference type="RefSeq" id="WP_267676528.1">
    <property type="nucleotide sequence ID" value="NZ_CP113088.1"/>
</dbReference>
<sequence>MQPIDGITPPFFFYNQTSCWGWATWKRAWRFYQPEAAILYHNILKTKRDREFNLENSYPFLQHLKNNIDGTWNTWAIKWHASVFLLKGLCLHPNISYTQNIGMDGSGTHCSVDDTYTVTQLNTNKFSAVTTLKENKRILRKVIKFNKSTSAKEDKGLVYRLYRKIKNKLKWS</sequence>
<accession>A0A9E8MVX0</accession>
<dbReference type="KEGG" id="lnu:N7U66_19125"/>
<protein>
    <submittedName>
        <fullName evidence="1">Uncharacterized protein</fullName>
    </submittedName>
</protein>
<dbReference type="Proteomes" id="UP001164705">
    <property type="component" value="Chromosome"/>
</dbReference>
<dbReference type="EMBL" id="CP113088">
    <property type="protein sequence ID" value="WAC01930.1"/>
    <property type="molecule type" value="Genomic_DNA"/>
</dbReference>
<reference evidence="1" key="1">
    <citation type="submission" date="2022-11" db="EMBL/GenBank/DDBJ databases">
        <title>Lacinutrix neustonica HL-RS19T sp. nov., isolated from the surface microlayer sample of brackish Lake Shihwa.</title>
        <authorList>
            <person name="Choi J.Y."/>
            <person name="Hwang C.Y."/>
        </authorList>
    </citation>
    <scope>NUCLEOTIDE SEQUENCE</scope>
    <source>
        <strain evidence="1">HL-RS19</strain>
    </source>
</reference>
<dbReference type="InterPro" id="IPR029044">
    <property type="entry name" value="Nucleotide-diphossugar_trans"/>
</dbReference>
<evidence type="ECO:0000313" key="2">
    <source>
        <dbReference type="Proteomes" id="UP001164705"/>
    </source>
</evidence>
<name>A0A9E8MVX0_9FLAO</name>
<proteinExistence type="predicted"/>
<evidence type="ECO:0000313" key="1">
    <source>
        <dbReference type="EMBL" id="WAC01930.1"/>
    </source>
</evidence>
<dbReference type="AlphaFoldDB" id="A0A9E8MVX0"/>
<dbReference type="Gene3D" id="3.90.550.10">
    <property type="entry name" value="Spore Coat Polysaccharide Biosynthesis Protein SpsA, Chain A"/>
    <property type="match status" value="1"/>
</dbReference>
<gene>
    <name evidence="1" type="ORF">N7U66_19125</name>
</gene>
<organism evidence="1 2">
    <name type="scientific">Lacinutrix neustonica</name>
    <dbReference type="NCBI Taxonomy" id="2980107"/>
    <lineage>
        <taxon>Bacteria</taxon>
        <taxon>Pseudomonadati</taxon>
        <taxon>Bacteroidota</taxon>
        <taxon>Flavobacteriia</taxon>
        <taxon>Flavobacteriales</taxon>
        <taxon>Flavobacteriaceae</taxon>
        <taxon>Lacinutrix</taxon>
    </lineage>
</organism>
<keyword evidence="2" id="KW-1185">Reference proteome</keyword>